<feature type="domain" description="EF-hand" evidence="19">
    <location>
        <begin position="119"/>
        <end position="154"/>
    </location>
</feature>
<dbReference type="Gene3D" id="3.40.1390.30">
    <property type="entry name" value="NIF3 (NGG1p interacting factor 3)-like"/>
    <property type="match status" value="2"/>
</dbReference>
<sequence length="1070" mass="118426">MAERGGSRKENGSALLLRFQRRHVSRERRHRVAEEPRGLADDEIDELREAFNEFDKDKDGLISCKDLGNLMRTMGYMPTEMELIELSQNINMNLGGKVDFEDFVELMAPKLLAETAGMIGMKELKDAFKEFDMDGDGEITTEELRAAMTKLMGEHMSSREIDAIVKEADDNGDGTVDFEVSSIPTSLPPPLHSRSFLTNQQTSVPLRPFAHLSSTRSLCHSTHCPGLMELKEVLQVLEQLAPLSLAESWDNVGLLVEPSKRRPVKTILLTNDLTDAVMEEAETMSCDLLISYHPPLFRPIKRLVQKDWKQQLVVRAVEAGMAIFSPHTSWDSVKGGVNDWLVGGLGSGQVSVLSQGLGGAPHSHKLEFMVRSTEELNTVMEELKACDGGTIQQHSINRPDNDGIHVSVTCSDSALTLSVHALLKHTAPSQSLSIVKLEKPPLPGHGQGRLSVLDQPLTVATAIQKMKSHLGLNHLRLALGLGLTLESSVCTVAVCAGSGASVLSGVKADLYITGEMSHHEVLDAVAQGSSVLLSDHSNNREAPAHMSLFPPTCDVVAKPLPPRLLPPPSVPNEPATKTPKYEVKMELENASLWKQFSSVGTEMIITKKGRRMFPGLRLKLSGLNPSLRYILLLDIIPADNSRYRFQGGGWQAVGGAEARLPDRVFIHPDSPATGAHWQNRTISFHYAKLTNNTLDSAGHIILHSLHRYQPRVHVIEARDVLRQRDARQKRKITETLDIVTCDPCDSADLLPQPTTGTDLQALALASLPPLPDPSCGYRPEEASYQDTLVPEPPLDLGQAFMASQMSDISLSMASGMQDTAGSEMANSMIDREKRYDDNLEAMLECVRMSHSNTWSKDPMMQLKVTALLSPELCVKITTLIAQQPYDPSLLVRAMDGEPIIFPGLDESEVAHLLCGLQRLNRIGEASVNKVRVLVDAEYTYMNPALSLVTMAMMKKFNKDSAWIWNTYQCYLKESRSLLLDALSLSKSEGFCLGVKLVRGAYMDKERKLAEKEGRLDPVHQSWEDTNDSYNGSLDVMLNAISQKHERYRIIVATHNEESVRRAAKRSDHRK</sequence>
<evidence type="ECO:0000313" key="21">
    <source>
        <dbReference type="EMBL" id="KAF0025382.1"/>
    </source>
</evidence>
<comment type="subcellular location">
    <subcellularLocation>
        <location evidence="2">Cytoplasm</location>
    </subcellularLocation>
    <subcellularLocation>
        <location evidence="1 18">Nucleus</location>
    </subcellularLocation>
</comment>
<dbReference type="SUPFAM" id="SSF102705">
    <property type="entry name" value="NIF3 (NGG1p interacting factor 3)-like"/>
    <property type="match status" value="1"/>
</dbReference>
<keyword evidence="9" id="KW-0007">Acetylation</keyword>
<dbReference type="SUPFAM" id="SSF51730">
    <property type="entry name" value="FAD-linked oxidoreductase"/>
    <property type="match status" value="1"/>
</dbReference>
<evidence type="ECO:0000256" key="13">
    <source>
        <dbReference type="ARBA" id="ARBA00023163"/>
    </source>
</evidence>
<dbReference type="InterPro" id="IPR018247">
    <property type="entry name" value="EF_Hand_1_Ca_BS"/>
</dbReference>
<evidence type="ECO:0000256" key="11">
    <source>
        <dbReference type="ARBA" id="ARBA00023015"/>
    </source>
</evidence>
<dbReference type="PANTHER" id="PTHR13799:SF13">
    <property type="entry name" value="NIF3-LIKE PROTEIN 1"/>
    <property type="match status" value="1"/>
</dbReference>
<dbReference type="InterPro" id="IPR002048">
    <property type="entry name" value="EF_hand_dom"/>
</dbReference>
<dbReference type="GO" id="GO:0045893">
    <property type="term" value="P:positive regulation of DNA-templated transcription"/>
    <property type="evidence" value="ECO:0007669"/>
    <property type="project" value="InterPro"/>
</dbReference>
<dbReference type="Gene3D" id="2.60.40.820">
    <property type="entry name" value="Transcription factor, T-box"/>
    <property type="match status" value="1"/>
</dbReference>
<dbReference type="GO" id="GO:0005634">
    <property type="term" value="C:nucleus"/>
    <property type="evidence" value="ECO:0007669"/>
    <property type="project" value="UniProtKB-SubCell"/>
</dbReference>
<dbReference type="AlphaFoldDB" id="A0A6A4S227"/>
<dbReference type="PRINTS" id="PR00937">
    <property type="entry name" value="TBOX"/>
</dbReference>
<keyword evidence="14 18" id="KW-0539">Nucleus</keyword>
<dbReference type="FunFam" id="3.40.1390.30:FF:000001">
    <property type="entry name" value="GTP cyclohydrolase 1 type 2"/>
    <property type="match status" value="1"/>
</dbReference>
<dbReference type="InterPro" id="IPR018186">
    <property type="entry name" value="TF_T-box_CS"/>
</dbReference>
<dbReference type="Proteomes" id="UP000438429">
    <property type="component" value="Unassembled WGS sequence"/>
</dbReference>
<evidence type="ECO:0000256" key="15">
    <source>
        <dbReference type="ARBA" id="ARBA00059551"/>
    </source>
</evidence>
<evidence type="ECO:0000256" key="17">
    <source>
        <dbReference type="PIRSR" id="PIRSR602678-1"/>
    </source>
</evidence>
<keyword evidence="7 17" id="KW-0479">Metal-binding</keyword>
<dbReference type="SMART" id="SM00054">
    <property type="entry name" value="EFh"/>
    <property type="match status" value="3"/>
</dbReference>
<dbReference type="Pfam" id="PF01784">
    <property type="entry name" value="DUF34_NIF3"/>
    <property type="match status" value="1"/>
</dbReference>
<dbReference type="NCBIfam" id="TIGR00486">
    <property type="entry name" value="YbgI_SA1388"/>
    <property type="match status" value="1"/>
</dbReference>
<evidence type="ECO:0000256" key="14">
    <source>
        <dbReference type="ARBA" id="ARBA00023242"/>
    </source>
</evidence>
<evidence type="ECO:0000256" key="4">
    <source>
        <dbReference type="ARBA" id="ARBA00019069"/>
    </source>
</evidence>
<proteinExistence type="inferred from homology"/>
<feature type="binding site" evidence="17">
    <location>
        <position position="293"/>
    </location>
    <ligand>
        <name>a divalent metal cation</name>
        <dbReference type="ChEBI" id="CHEBI:60240"/>
        <label>1</label>
    </ligand>
</feature>
<keyword evidence="11" id="KW-0805">Transcription regulation</keyword>
<dbReference type="Pfam" id="PF13499">
    <property type="entry name" value="EF-hand_7"/>
    <property type="match status" value="2"/>
</dbReference>
<dbReference type="Gene3D" id="1.10.238.10">
    <property type="entry name" value="EF-hand"/>
    <property type="match status" value="2"/>
</dbReference>
<evidence type="ECO:0000256" key="2">
    <source>
        <dbReference type="ARBA" id="ARBA00004496"/>
    </source>
</evidence>
<comment type="subunit">
    <text evidence="16">Homodimer. Interacts with COPS2. Interacts with THOC7.</text>
</comment>
<comment type="similarity">
    <text evidence="3">Belongs to the GTP cyclohydrolase I type 2/NIF3 family.</text>
</comment>
<feature type="domain" description="T-box" evidence="20">
    <location>
        <begin position="587"/>
        <end position="719"/>
    </location>
</feature>
<dbReference type="GO" id="GO:0003677">
    <property type="term" value="F:DNA binding"/>
    <property type="evidence" value="ECO:0007669"/>
    <property type="project" value="UniProtKB-UniRule"/>
</dbReference>
<protein>
    <recommendedName>
        <fullName evidence="4">NIF3-like protein 1</fullName>
    </recommendedName>
</protein>
<dbReference type="SUPFAM" id="SSF49417">
    <property type="entry name" value="p53-like transcription factors"/>
    <property type="match status" value="1"/>
</dbReference>
<dbReference type="EMBL" id="VEVO01000020">
    <property type="protein sequence ID" value="KAF0025382.1"/>
    <property type="molecule type" value="Genomic_DNA"/>
</dbReference>
<feature type="binding site" evidence="17">
    <location>
        <position position="536"/>
    </location>
    <ligand>
        <name>a divalent metal cation</name>
        <dbReference type="ChEBI" id="CHEBI:60240"/>
        <label>1</label>
    </ligand>
</feature>
<feature type="domain" description="EF-hand" evidence="19">
    <location>
        <begin position="42"/>
        <end position="77"/>
    </location>
</feature>
<evidence type="ECO:0000256" key="9">
    <source>
        <dbReference type="ARBA" id="ARBA00022990"/>
    </source>
</evidence>
<evidence type="ECO:0000256" key="12">
    <source>
        <dbReference type="ARBA" id="ARBA00023125"/>
    </source>
</evidence>
<dbReference type="InterPro" id="IPR008967">
    <property type="entry name" value="p53-like_TF_DNA-bd_sf"/>
</dbReference>
<dbReference type="GO" id="GO:0005509">
    <property type="term" value="F:calcium ion binding"/>
    <property type="evidence" value="ECO:0007669"/>
    <property type="project" value="InterPro"/>
</dbReference>
<keyword evidence="5" id="KW-0963">Cytoplasm</keyword>
<dbReference type="SUPFAM" id="SSF47473">
    <property type="entry name" value="EF-hand"/>
    <property type="match status" value="1"/>
</dbReference>
<evidence type="ECO:0000259" key="20">
    <source>
        <dbReference type="PROSITE" id="PS50252"/>
    </source>
</evidence>
<dbReference type="PANTHER" id="PTHR13799">
    <property type="entry name" value="NGG1 INTERACTING FACTOR 3"/>
    <property type="match status" value="1"/>
</dbReference>
<evidence type="ECO:0000256" key="1">
    <source>
        <dbReference type="ARBA" id="ARBA00004123"/>
    </source>
</evidence>
<comment type="caution">
    <text evidence="18">Lacks conserved residue(s) required for the propagation of feature annotation.</text>
</comment>
<dbReference type="InterPro" id="IPR036069">
    <property type="entry name" value="DUF34/NIF3_sf"/>
</dbReference>
<keyword evidence="8" id="KW-0106">Calcium</keyword>
<dbReference type="CDD" id="cd00051">
    <property type="entry name" value="EFh"/>
    <property type="match status" value="1"/>
</dbReference>
<keyword evidence="10" id="KW-0560">Oxidoreductase</keyword>
<dbReference type="InterPro" id="IPR029041">
    <property type="entry name" value="FAD-linked_oxidoreductase-like"/>
</dbReference>
<evidence type="ECO:0000256" key="5">
    <source>
        <dbReference type="ARBA" id="ARBA00022490"/>
    </source>
</evidence>
<dbReference type="InterPro" id="IPR002678">
    <property type="entry name" value="DUF34/NIF3"/>
</dbReference>
<comment type="caution">
    <text evidence="21">The sequence shown here is derived from an EMBL/GenBank/DDBJ whole genome shotgun (WGS) entry which is preliminary data.</text>
</comment>
<dbReference type="InterPro" id="IPR046360">
    <property type="entry name" value="T-box_DNA-bd"/>
</dbReference>
<dbReference type="InterPro" id="IPR036960">
    <property type="entry name" value="T-box_sf"/>
</dbReference>
<dbReference type="PROSITE" id="PS00018">
    <property type="entry name" value="EF_HAND_1"/>
    <property type="match status" value="2"/>
</dbReference>
<evidence type="ECO:0000256" key="16">
    <source>
        <dbReference type="ARBA" id="ARBA00062046"/>
    </source>
</evidence>
<evidence type="ECO:0000256" key="6">
    <source>
        <dbReference type="ARBA" id="ARBA00022553"/>
    </source>
</evidence>
<keyword evidence="12 18" id="KW-0238">DNA-binding</keyword>
<evidence type="ECO:0000256" key="8">
    <source>
        <dbReference type="ARBA" id="ARBA00022837"/>
    </source>
</evidence>
<dbReference type="GO" id="GO:0005739">
    <property type="term" value="C:mitochondrion"/>
    <property type="evidence" value="ECO:0007669"/>
    <property type="project" value="TreeGrafter"/>
</dbReference>
<accession>A0A6A4S227</accession>
<keyword evidence="13" id="KW-0804">Transcription</keyword>
<dbReference type="InterPro" id="IPR011992">
    <property type="entry name" value="EF-hand-dom_pair"/>
</dbReference>
<evidence type="ECO:0000256" key="7">
    <source>
        <dbReference type="ARBA" id="ARBA00022723"/>
    </source>
</evidence>
<feature type="binding site" evidence="17">
    <location>
        <position position="331"/>
    </location>
    <ligand>
        <name>a divalent metal cation</name>
        <dbReference type="ChEBI" id="CHEBI:60240"/>
        <label>1</label>
    </ligand>
</feature>
<dbReference type="PROSITE" id="PS01283">
    <property type="entry name" value="TBOX_1"/>
    <property type="match status" value="1"/>
</dbReference>
<dbReference type="PROSITE" id="PS50252">
    <property type="entry name" value="TBOX_3"/>
    <property type="match status" value="1"/>
</dbReference>
<evidence type="ECO:0000313" key="22">
    <source>
        <dbReference type="Proteomes" id="UP000438429"/>
    </source>
</evidence>
<comment type="function">
    <text evidence="15">May function as a transcriptional corepressor through its interaction with COPS2, negatively regulating the expression of genes involved in neuronal differentiation.</text>
</comment>
<dbReference type="SMART" id="SM00425">
    <property type="entry name" value="TBOX"/>
    <property type="match status" value="1"/>
</dbReference>
<dbReference type="GO" id="GO:0003700">
    <property type="term" value="F:DNA-binding transcription factor activity"/>
    <property type="evidence" value="ECO:0007669"/>
    <property type="project" value="InterPro"/>
</dbReference>
<name>A0A6A4S227_SCOMX</name>
<keyword evidence="6" id="KW-0597">Phosphoprotein</keyword>
<dbReference type="FunFam" id="3.40.1390.30:FF:000004">
    <property type="entry name" value="NIF3-like protein 1"/>
    <property type="match status" value="1"/>
</dbReference>
<dbReference type="GO" id="GO:0016491">
    <property type="term" value="F:oxidoreductase activity"/>
    <property type="evidence" value="ECO:0007669"/>
    <property type="project" value="UniProtKB-KW"/>
</dbReference>
<gene>
    <name evidence="21" type="ORF">F2P81_022263</name>
</gene>
<reference evidence="21 22" key="1">
    <citation type="submission" date="2019-06" db="EMBL/GenBank/DDBJ databases">
        <title>Draft genomes of female and male turbot (Scophthalmus maximus).</title>
        <authorList>
            <person name="Xu H."/>
            <person name="Xu X.-W."/>
            <person name="Shao C."/>
            <person name="Chen S."/>
        </authorList>
    </citation>
    <scope>NUCLEOTIDE SEQUENCE [LARGE SCALE GENOMIC DNA]</scope>
    <source>
        <strain evidence="21">Ysfricsl-2016a</strain>
        <tissue evidence="21">Blood</tissue>
    </source>
</reference>
<dbReference type="Pfam" id="PF00907">
    <property type="entry name" value="T-box"/>
    <property type="match status" value="1"/>
</dbReference>
<dbReference type="Pfam" id="PF01619">
    <property type="entry name" value="Pro_dh"/>
    <property type="match status" value="1"/>
</dbReference>
<evidence type="ECO:0000256" key="18">
    <source>
        <dbReference type="PROSITE-ProRule" id="PRU00201"/>
    </source>
</evidence>
<dbReference type="FunFam" id="1.10.238.10:FF:000069">
    <property type="entry name" value="calcium-binding protein 1 isoform X1"/>
    <property type="match status" value="1"/>
</dbReference>
<organism evidence="21 22">
    <name type="scientific">Scophthalmus maximus</name>
    <name type="common">Turbot</name>
    <name type="synonym">Psetta maxima</name>
    <dbReference type="NCBI Taxonomy" id="52904"/>
    <lineage>
        <taxon>Eukaryota</taxon>
        <taxon>Metazoa</taxon>
        <taxon>Chordata</taxon>
        <taxon>Craniata</taxon>
        <taxon>Vertebrata</taxon>
        <taxon>Euteleostomi</taxon>
        <taxon>Actinopterygii</taxon>
        <taxon>Neopterygii</taxon>
        <taxon>Teleostei</taxon>
        <taxon>Neoteleostei</taxon>
        <taxon>Acanthomorphata</taxon>
        <taxon>Carangaria</taxon>
        <taxon>Pleuronectiformes</taxon>
        <taxon>Pleuronectoidei</taxon>
        <taxon>Scophthalmidae</taxon>
        <taxon>Scophthalmus</taxon>
    </lineage>
</organism>
<evidence type="ECO:0000256" key="10">
    <source>
        <dbReference type="ARBA" id="ARBA00023002"/>
    </source>
</evidence>
<evidence type="ECO:0000259" key="19">
    <source>
        <dbReference type="PROSITE" id="PS50222"/>
    </source>
</evidence>
<dbReference type="PROSITE" id="PS50222">
    <property type="entry name" value="EF_HAND_2"/>
    <property type="match status" value="2"/>
</dbReference>
<dbReference type="InterPro" id="IPR002872">
    <property type="entry name" value="Proline_DH_dom"/>
</dbReference>
<evidence type="ECO:0000256" key="3">
    <source>
        <dbReference type="ARBA" id="ARBA00006964"/>
    </source>
</evidence>
<dbReference type="Gene3D" id="3.20.20.220">
    <property type="match status" value="1"/>
</dbReference>